<feature type="domain" description="BIG2" evidence="2">
    <location>
        <begin position="361"/>
        <end position="439"/>
    </location>
</feature>
<feature type="transmembrane region" description="Helical" evidence="1">
    <location>
        <begin position="581"/>
        <end position="600"/>
    </location>
</feature>
<accession>A0ABS4F280</accession>
<evidence type="ECO:0000313" key="3">
    <source>
        <dbReference type="EMBL" id="MBP1890370.1"/>
    </source>
</evidence>
<dbReference type="Proteomes" id="UP000783390">
    <property type="component" value="Unassembled WGS sequence"/>
</dbReference>
<dbReference type="Pfam" id="PF02368">
    <property type="entry name" value="Big_2"/>
    <property type="match status" value="1"/>
</dbReference>
<dbReference type="EMBL" id="JAGGJZ010000006">
    <property type="protein sequence ID" value="MBP1890370.1"/>
    <property type="molecule type" value="Genomic_DNA"/>
</dbReference>
<dbReference type="Gene3D" id="2.60.40.1080">
    <property type="match status" value="2"/>
</dbReference>
<protein>
    <submittedName>
        <fullName evidence="3">Uncharacterized protein YjdB</fullName>
    </submittedName>
</protein>
<gene>
    <name evidence="3" type="ORF">J2Z53_001965</name>
</gene>
<dbReference type="SMART" id="SM00635">
    <property type="entry name" value="BID_2"/>
    <property type="match status" value="2"/>
</dbReference>
<reference evidence="3 4" key="1">
    <citation type="submission" date="2021-03" db="EMBL/GenBank/DDBJ databases">
        <title>Genomic Encyclopedia of Type Strains, Phase IV (KMG-IV): sequencing the most valuable type-strain genomes for metagenomic binning, comparative biology and taxonomic classification.</title>
        <authorList>
            <person name="Goeker M."/>
        </authorList>
    </citation>
    <scope>NUCLEOTIDE SEQUENCE [LARGE SCALE GENOMIC DNA]</scope>
    <source>
        <strain evidence="3 4">DSM 3984</strain>
    </source>
</reference>
<comment type="caution">
    <text evidence="3">The sequence shown here is derived from an EMBL/GenBank/DDBJ whole genome shotgun (WGS) entry which is preliminary data.</text>
</comment>
<evidence type="ECO:0000256" key="1">
    <source>
        <dbReference type="SAM" id="Phobius"/>
    </source>
</evidence>
<name>A0ABS4F280_9CLOT</name>
<feature type="domain" description="BIG2" evidence="2">
    <location>
        <begin position="443"/>
        <end position="519"/>
    </location>
</feature>
<keyword evidence="1" id="KW-0812">Transmembrane</keyword>
<keyword evidence="1" id="KW-0472">Membrane</keyword>
<keyword evidence="1" id="KW-1133">Transmembrane helix</keyword>
<organism evidence="3 4">
    <name type="scientific">Clostridium moniliforme</name>
    <dbReference type="NCBI Taxonomy" id="39489"/>
    <lineage>
        <taxon>Bacteria</taxon>
        <taxon>Bacillati</taxon>
        <taxon>Bacillota</taxon>
        <taxon>Clostridia</taxon>
        <taxon>Eubacteriales</taxon>
        <taxon>Clostridiaceae</taxon>
        <taxon>Clostridium</taxon>
    </lineage>
</organism>
<sequence>MNEIEISINPYDSITRININNRPISPYSELAKYLKEPFYTWCDKILGAISRELNDEFNITVISRWAEAYLLKGLAKDYKECIKFKHKNLIIDMPITDRFKKLSNIYKSNKIDLNGKVFPINIFVSNNFIDDVINNHFRKSNIFKEEQSNVFKVLDYPVCDINFNVKEYKKESFKDVTDDINFIIAKSNEDAKLIYEDIKNDNVFTFILVVNDDFGVYKFNNVFICEYENNGLINTLLELVELRWITPFYNNLLSNIKEKIHSDNIDSLIELKILSSSDYFLSVSFNKQMEVNTFAPLIIKSYPENVELPKLNFKFSKENIVSCDGKNILALAVGEVDVEVYIQGSLEPISKFHISVIQTNKIKKIELDKESYVMGIKDILKLSYKFWPENADNQSELKWTSTDTTVASVDENGNVVALNPGTCYIKISTEDISESCLISVKEKISNINISKQDINLYIGETTELNVEFSPKDVINNEILWETSDKNVAIFENGIIKATGIGKSIITFYTPDRSVSSSCNVSVKSTFEKKKYRNVSLTASVIVFILSIALSGINTINIVTPLIGIILGLIAIKHNKKDKGTAILFILLNLGMFAAIFFDLFKLY</sequence>
<feature type="transmembrane region" description="Helical" evidence="1">
    <location>
        <begin position="540"/>
        <end position="569"/>
    </location>
</feature>
<keyword evidence="4" id="KW-1185">Reference proteome</keyword>
<dbReference type="InterPro" id="IPR008964">
    <property type="entry name" value="Invasin/intimin_cell_adhesion"/>
</dbReference>
<dbReference type="InterPro" id="IPR003343">
    <property type="entry name" value="Big_2"/>
</dbReference>
<dbReference type="SUPFAM" id="SSF49373">
    <property type="entry name" value="Invasin/intimin cell-adhesion fragments"/>
    <property type="match status" value="2"/>
</dbReference>
<evidence type="ECO:0000313" key="4">
    <source>
        <dbReference type="Proteomes" id="UP000783390"/>
    </source>
</evidence>
<dbReference type="RefSeq" id="WP_209797290.1">
    <property type="nucleotide sequence ID" value="NZ_JAGGJZ010000006.1"/>
</dbReference>
<evidence type="ECO:0000259" key="2">
    <source>
        <dbReference type="SMART" id="SM00635"/>
    </source>
</evidence>
<proteinExistence type="predicted"/>